<dbReference type="Proteomes" id="UP000005206">
    <property type="component" value="Chromosome 10"/>
</dbReference>
<dbReference type="eggNOG" id="ENOG502S9BE">
    <property type="taxonomic scope" value="Eukaryota"/>
</dbReference>
<accession>C7Z1N6</accession>
<dbReference type="AlphaFoldDB" id="C7Z1N6"/>
<evidence type="ECO:0000313" key="1">
    <source>
        <dbReference type="EMBL" id="EEU42031.1"/>
    </source>
</evidence>
<dbReference type="VEuPathDB" id="FungiDB:NECHADRAFT_85861"/>
<dbReference type="OMA" id="THTSISC"/>
<keyword evidence="2" id="KW-1185">Reference proteome</keyword>
<evidence type="ECO:0000313" key="2">
    <source>
        <dbReference type="Proteomes" id="UP000005206"/>
    </source>
</evidence>
<dbReference type="KEGG" id="nhe:NECHADRAFT_85861"/>
<reference evidence="1 2" key="1">
    <citation type="journal article" date="2009" name="PLoS Genet.">
        <title>The genome of Nectria haematococca: contribution of supernumerary chromosomes to gene expansion.</title>
        <authorList>
            <person name="Coleman J.J."/>
            <person name="Rounsley S.D."/>
            <person name="Rodriguez-Carres M."/>
            <person name="Kuo A."/>
            <person name="Wasmann C.C."/>
            <person name="Grimwood J."/>
            <person name="Schmutz J."/>
            <person name="Taga M."/>
            <person name="White G.J."/>
            <person name="Zhou S."/>
            <person name="Schwartz D.C."/>
            <person name="Freitag M."/>
            <person name="Ma L.J."/>
            <person name="Danchin E.G."/>
            <person name="Henrissat B."/>
            <person name="Coutinho P.M."/>
            <person name="Nelson D.R."/>
            <person name="Straney D."/>
            <person name="Napoli C.A."/>
            <person name="Barker B.M."/>
            <person name="Gribskov M."/>
            <person name="Rep M."/>
            <person name="Kroken S."/>
            <person name="Molnar I."/>
            <person name="Rensing C."/>
            <person name="Kennell J.C."/>
            <person name="Zamora J."/>
            <person name="Farman M.L."/>
            <person name="Selker E.U."/>
            <person name="Salamov A."/>
            <person name="Shapiro H."/>
            <person name="Pangilinan J."/>
            <person name="Lindquist E."/>
            <person name="Lamers C."/>
            <person name="Grigoriev I.V."/>
            <person name="Geiser D.M."/>
            <person name="Covert S.F."/>
            <person name="Temporini E."/>
            <person name="Vanetten H.D."/>
        </authorList>
    </citation>
    <scope>NUCLEOTIDE SEQUENCE [LARGE SCALE GENOMIC DNA]</scope>
    <source>
        <strain evidence="2">ATCC MYA-4622 / CBS 123669 / FGSC 9596 / NRRL 45880 / 77-13-4</strain>
    </source>
</reference>
<dbReference type="EMBL" id="GG698906">
    <property type="protein sequence ID" value="EEU42031.1"/>
    <property type="molecule type" value="Genomic_DNA"/>
</dbReference>
<dbReference type="OrthoDB" id="5153231at2759"/>
<gene>
    <name evidence="1" type="ORF">NECHADRAFT_85861</name>
</gene>
<organism evidence="1 2">
    <name type="scientific">Fusarium vanettenii (strain ATCC MYA-4622 / CBS 123669 / FGSC 9596 / NRRL 45880 / 77-13-4)</name>
    <name type="common">Fusarium solani subsp. pisi</name>
    <dbReference type="NCBI Taxonomy" id="660122"/>
    <lineage>
        <taxon>Eukaryota</taxon>
        <taxon>Fungi</taxon>
        <taxon>Dikarya</taxon>
        <taxon>Ascomycota</taxon>
        <taxon>Pezizomycotina</taxon>
        <taxon>Sordariomycetes</taxon>
        <taxon>Hypocreomycetidae</taxon>
        <taxon>Hypocreales</taxon>
        <taxon>Nectriaceae</taxon>
        <taxon>Fusarium</taxon>
        <taxon>Fusarium solani species complex</taxon>
        <taxon>Fusarium vanettenii</taxon>
    </lineage>
</organism>
<dbReference type="GeneID" id="9671529"/>
<proteinExistence type="predicted"/>
<dbReference type="HOGENOM" id="CLU_458615_0_0_1"/>
<name>C7Z1N6_FUSV7</name>
<protein>
    <submittedName>
        <fullName evidence="1">Uncharacterized protein</fullName>
    </submittedName>
</protein>
<dbReference type="STRING" id="660122.C7Z1N6"/>
<sequence length="595" mass="69055">MCKFDFVEGEQIIADLDEDGFSKAFVFQKVQSWYRIERASKSHIRRPVTFSWIGKDGPCFHLQCYRRSCSEAIASRCLDEPLRGFTPSVSHQRRRARYLVDLLSSKLLYHESWPRKLPCEVWRMIASYLVRETAITTALWRGRMEPLSPYYLYNGSINPTYVSFINIDGRHYIREKKPSLEDANTPPSSSRNASDKSEFICRLPLLDKSKAYFAAVDAFGVLQVFPVSPRQREAWCRDYPTIPGAWWYLKHEIPRPTDYRPPEIYWKIPIANPPAIIELGTMQKPPVRWILHLRMRFFECNSPDIVGYSVALDQQGNLLTIFSHKRDQGMSQPSLPLVPGLEDITDPAELSLVFMPLHQDERITEIYGMVRKKSSFKLAGISFSTDKGRTITFGPSRPEAFNIKRLVKVPPKPCRVFINELEYKEQMFRLQFIAFEGDKNHPFPPPQDALPTPPESRLLPSMKGINGWKYWYTSCSLREASKIYPCVDGVVSSRWYQTLTGLLVEFADGRRESVGWVRLDWLTEPIALDTRDSLYIRRAGSQLFFEGTTFETQKPATRRNKGRLEVRQSDTLEWCFSIMPRRNFLSNGREDLGWH</sequence>
<dbReference type="RefSeq" id="XP_003047744.1">
    <property type="nucleotide sequence ID" value="XM_003047698.1"/>
</dbReference>
<dbReference type="InParanoid" id="C7Z1N6"/>